<feature type="region of interest" description="Disordered" evidence="1">
    <location>
        <begin position="45"/>
        <end position="87"/>
    </location>
</feature>
<evidence type="ECO:0000313" key="2">
    <source>
        <dbReference type="EMBL" id="CAD8088002.1"/>
    </source>
</evidence>
<accession>A0A8S1N7N0</accession>
<feature type="compositionally biased region" description="Basic and acidic residues" evidence="1">
    <location>
        <begin position="77"/>
        <end position="87"/>
    </location>
</feature>
<gene>
    <name evidence="2" type="ORF">PSON_ATCC_30995.1.T0520131</name>
</gene>
<evidence type="ECO:0000313" key="3">
    <source>
        <dbReference type="Proteomes" id="UP000692954"/>
    </source>
</evidence>
<keyword evidence="3" id="KW-1185">Reference proteome</keyword>
<feature type="compositionally biased region" description="Polar residues" evidence="1">
    <location>
        <begin position="59"/>
        <end position="71"/>
    </location>
</feature>
<proteinExistence type="predicted"/>
<evidence type="ECO:0000256" key="1">
    <source>
        <dbReference type="SAM" id="MobiDB-lite"/>
    </source>
</evidence>
<reference evidence="2" key="1">
    <citation type="submission" date="2021-01" db="EMBL/GenBank/DDBJ databases">
        <authorList>
            <consortium name="Genoscope - CEA"/>
            <person name="William W."/>
        </authorList>
    </citation>
    <scope>NUCLEOTIDE SEQUENCE</scope>
</reference>
<dbReference type="OrthoDB" id="298879at2759"/>
<sequence length="484" mass="57790">MHHQNRLPIIKNTNKEFRSETLDLPTNRIVQRKETTQNYEKKVLTNENNGLPYQKLEKNQNSSTRTNTKNIVFQDEPYSHQRQKTDISSHKFKLYSPVQEFQYEQNQKVIENKKNRNSHEISQDTIQNLQNKKYQTLDTQTEREQQIQVKRQASLQQNKDNSIKPGRNIKGIRQFVGQAQNLLTNFYFQNKWLKKLKSIFQAARALCRIQILVRPKREQWDNAISKEISCVQELSYNATVNAIKNKQWCQMVFTKAFSIIQSQTLDDHQLNFIENTLSPLQIDHAISITTQVYWYFMTSFELFTNQKLFIREFGLNMYKDLFENQRKFFSKFVTKRTLYLSQQNKIITDEQRVMIYSESIIYNLLQGLMLLINNPKVINMNKPNSVFLIRVLITLLQYLFMNTFKELPIINDLTGNYKFIQFKLAQINKKEFALQECIQIEKEELIIGTYRLDELSPLFSKVSWYSSIKKCFRRILNNLFVYKF</sequence>
<dbReference type="Proteomes" id="UP000692954">
    <property type="component" value="Unassembled WGS sequence"/>
</dbReference>
<organism evidence="2 3">
    <name type="scientific">Paramecium sonneborni</name>
    <dbReference type="NCBI Taxonomy" id="65129"/>
    <lineage>
        <taxon>Eukaryota</taxon>
        <taxon>Sar</taxon>
        <taxon>Alveolata</taxon>
        <taxon>Ciliophora</taxon>
        <taxon>Intramacronucleata</taxon>
        <taxon>Oligohymenophorea</taxon>
        <taxon>Peniculida</taxon>
        <taxon>Parameciidae</taxon>
        <taxon>Paramecium</taxon>
    </lineage>
</organism>
<comment type="caution">
    <text evidence="2">The sequence shown here is derived from an EMBL/GenBank/DDBJ whole genome shotgun (WGS) entry which is preliminary data.</text>
</comment>
<dbReference type="EMBL" id="CAJJDN010000052">
    <property type="protein sequence ID" value="CAD8088002.1"/>
    <property type="molecule type" value="Genomic_DNA"/>
</dbReference>
<protein>
    <submittedName>
        <fullName evidence="2">Uncharacterized protein</fullName>
    </submittedName>
</protein>
<name>A0A8S1N7N0_9CILI</name>
<dbReference type="AlphaFoldDB" id="A0A8S1N7N0"/>